<sequence length="11" mass="1220">MRSGAAERTEI</sequence>
<evidence type="ECO:0000313" key="2">
    <source>
        <dbReference type="EMBL" id="CAF5073208.1"/>
    </source>
</evidence>
<evidence type="ECO:0000313" key="1">
    <source>
        <dbReference type="EMBL" id="CAF1600251.1"/>
    </source>
</evidence>
<accession>A0A816AUI8</accession>
<reference evidence="1" key="1">
    <citation type="submission" date="2021-02" db="EMBL/GenBank/DDBJ databases">
        <authorList>
            <person name="Nowell W R."/>
        </authorList>
    </citation>
    <scope>NUCLEOTIDE SEQUENCE</scope>
</reference>
<name>A0A816AUI8_9BILA</name>
<organism evidence="1 3">
    <name type="scientific">Rotaria magnacalcarata</name>
    <dbReference type="NCBI Taxonomy" id="392030"/>
    <lineage>
        <taxon>Eukaryota</taxon>
        <taxon>Metazoa</taxon>
        <taxon>Spiralia</taxon>
        <taxon>Gnathifera</taxon>
        <taxon>Rotifera</taxon>
        <taxon>Eurotatoria</taxon>
        <taxon>Bdelloidea</taxon>
        <taxon>Philodinida</taxon>
        <taxon>Philodinidae</taxon>
        <taxon>Rotaria</taxon>
    </lineage>
</organism>
<feature type="non-terminal residue" evidence="1">
    <location>
        <position position="11"/>
    </location>
</feature>
<dbReference type="EMBL" id="CAJNOV010017124">
    <property type="protein sequence ID" value="CAF1600251.1"/>
    <property type="molecule type" value="Genomic_DNA"/>
</dbReference>
<dbReference type="Proteomes" id="UP000663855">
    <property type="component" value="Unassembled WGS sequence"/>
</dbReference>
<comment type="caution">
    <text evidence="1">The sequence shown here is derived from an EMBL/GenBank/DDBJ whole genome shotgun (WGS) entry which is preliminary data.</text>
</comment>
<gene>
    <name evidence="2" type="ORF">BYL167_LOCUS60887</name>
    <name evidence="1" type="ORF">CJN711_LOCUS35085</name>
</gene>
<dbReference type="EMBL" id="CAJOBH010231473">
    <property type="protein sequence ID" value="CAF5073208.1"/>
    <property type="molecule type" value="Genomic_DNA"/>
</dbReference>
<proteinExistence type="predicted"/>
<evidence type="ECO:0000313" key="3">
    <source>
        <dbReference type="Proteomes" id="UP000663855"/>
    </source>
</evidence>
<protein>
    <submittedName>
        <fullName evidence="1">Uncharacterized protein</fullName>
    </submittedName>
</protein>
<dbReference type="Proteomes" id="UP000681967">
    <property type="component" value="Unassembled WGS sequence"/>
</dbReference>